<evidence type="ECO:0000259" key="3">
    <source>
        <dbReference type="Pfam" id="PF03629"/>
    </source>
</evidence>
<organism evidence="4 5">
    <name type="scientific">Arenibacter palladensis</name>
    <dbReference type="NCBI Taxonomy" id="237373"/>
    <lineage>
        <taxon>Bacteria</taxon>
        <taxon>Pseudomonadati</taxon>
        <taxon>Bacteroidota</taxon>
        <taxon>Flavobacteriia</taxon>
        <taxon>Flavobacteriales</taxon>
        <taxon>Flavobacteriaceae</taxon>
        <taxon>Arenibacter</taxon>
    </lineage>
</organism>
<dbReference type="Gene3D" id="2.60.40.10">
    <property type="entry name" value="Immunoglobulins"/>
    <property type="match status" value="1"/>
</dbReference>
<dbReference type="GO" id="GO:0001681">
    <property type="term" value="F:sialate O-acetylesterase activity"/>
    <property type="evidence" value="ECO:0007669"/>
    <property type="project" value="InterPro"/>
</dbReference>
<dbReference type="InterPro" id="IPR013783">
    <property type="entry name" value="Ig-like_fold"/>
</dbReference>
<accession>A0A1M5A5G0</accession>
<dbReference type="InterPro" id="IPR005181">
    <property type="entry name" value="SASA"/>
</dbReference>
<dbReference type="InterPro" id="IPR036514">
    <property type="entry name" value="SGNH_hydro_sf"/>
</dbReference>
<keyword evidence="1" id="KW-0378">Hydrolase</keyword>
<keyword evidence="2" id="KW-0732">Signal</keyword>
<dbReference type="RefSeq" id="WP_084532561.1">
    <property type="nucleotide sequence ID" value="NZ_FQUX01000003.1"/>
</dbReference>
<dbReference type="PANTHER" id="PTHR22901:SF0">
    <property type="entry name" value="SIALATE O-ACETYLESTERASE"/>
    <property type="match status" value="1"/>
</dbReference>
<dbReference type="GO" id="GO:0005975">
    <property type="term" value="P:carbohydrate metabolic process"/>
    <property type="evidence" value="ECO:0007669"/>
    <property type="project" value="TreeGrafter"/>
</dbReference>
<dbReference type="InterPro" id="IPR039329">
    <property type="entry name" value="SIAE"/>
</dbReference>
<evidence type="ECO:0000313" key="5">
    <source>
        <dbReference type="Proteomes" id="UP000184406"/>
    </source>
</evidence>
<keyword evidence="5" id="KW-1185">Reference proteome</keyword>
<dbReference type="PANTHER" id="PTHR22901">
    <property type="entry name" value="SIALATE O-ACETYLESTERASE"/>
    <property type="match status" value="1"/>
</dbReference>
<evidence type="ECO:0000256" key="1">
    <source>
        <dbReference type="ARBA" id="ARBA00022801"/>
    </source>
</evidence>
<gene>
    <name evidence="4" type="ORF">SAMN03080594_103100</name>
</gene>
<proteinExistence type="predicted"/>
<name>A0A1M5A5G0_9FLAO</name>
<sequence>MKVLKTLLLALLLSTATVSFAQIQLPAFFGDHMVLQQKDNVSIWGTDKPNTKIKITASWGEEASASANAQGQWKLKIKTPSYGGPYTLNIKGSNEAELKNVMIGEVWLCSGQSNMEMPVKGFNNQPINGSNEAILNSKNSQIRLFTVKRASSLEPLTNVEGKWAEASPATVKDFSATAYFFGKKLNTLLNIPIGLIHTSWGGSNVETWMDKETLSQFSTIELPSKLPEGAPQRTPTLLFNAMINPLIGYNIKGAIWYQGESNRGRAEEYSRLFPTMIKTWREKWQQGQFPFYFVQIAPYGYDGGNAGYVREAQLHTMKTVENTGMAVTMDIGDCDYIHPREKKLVSDRLALWALSRDYGLEGFAYSGPVYKKIEEIKEGKVTLSFDYIENGLSSYGQPLIGFEVAGADKVFHPAKAKINGDKSLSVWAEGVTNPVAVRYAFSNCEAGSLFNTEGLPASSFRTDTWEK</sequence>
<dbReference type="Gene3D" id="3.40.50.1110">
    <property type="entry name" value="SGNH hydrolase"/>
    <property type="match status" value="1"/>
</dbReference>
<dbReference type="OrthoDB" id="9816001at2"/>
<evidence type="ECO:0000313" key="4">
    <source>
        <dbReference type="EMBL" id="SHF25530.1"/>
    </source>
</evidence>
<dbReference type="Proteomes" id="UP000184406">
    <property type="component" value="Unassembled WGS sequence"/>
</dbReference>
<dbReference type="EMBL" id="FQUX01000003">
    <property type="protein sequence ID" value="SHF25530.1"/>
    <property type="molecule type" value="Genomic_DNA"/>
</dbReference>
<feature type="chain" id="PRO_5012906157" evidence="2">
    <location>
        <begin position="22"/>
        <end position="467"/>
    </location>
</feature>
<feature type="signal peptide" evidence="2">
    <location>
        <begin position="1"/>
        <end position="21"/>
    </location>
</feature>
<dbReference type="Pfam" id="PF03629">
    <property type="entry name" value="SASA"/>
    <property type="match status" value="1"/>
</dbReference>
<dbReference type="SUPFAM" id="SSF52266">
    <property type="entry name" value="SGNH hydrolase"/>
    <property type="match status" value="1"/>
</dbReference>
<dbReference type="AlphaFoldDB" id="A0A1M5A5G0"/>
<reference evidence="5" key="1">
    <citation type="submission" date="2016-11" db="EMBL/GenBank/DDBJ databases">
        <authorList>
            <person name="Varghese N."/>
            <person name="Submissions S."/>
        </authorList>
    </citation>
    <scope>NUCLEOTIDE SEQUENCE [LARGE SCALE GENOMIC DNA]</scope>
    <source>
        <strain evidence="5">DSM 17539</strain>
    </source>
</reference>
<feature type="domain" description="Sialate O-acetylesterase" evidence="3">
    <location>
        <begin position="105"/>
        <end position="338"/>
    </location>
</feature>
<protein>
    <submittedName>
        <fullName evidence="4">Sialate O-acetylesterase</fullName>
    </submittedName>
</protein>
<evidence type="ECO:0000256" key="2">
    <source>
        <dbReference type="SAM" id="SignalP"/>
    </source>
</evidence>